<dbReference type="OrthoDB" id="1846249at2"/>
<dbReference type="Gene3D" id="1.25.40.750">
    <property type="entry name" value="Domain of unknown function DUF5071"/>
    <property type="match status" value="1"/>
</dbReference>
<sequence>MSAVIDNLISKEEYNIYENRNISDENLEELAVLFQMEGNNLEDYLYLGNYKSKFCWFNILHIIEKMKYSMKIRYIPFLIRLLQDANWPAFEYAVSLLFSYNKSDLIPFIEDALWKAYKSDDGMWISGIDILLEHIPIKPSEFENPKTYGLLKYGDF</sequence>
<dbReference type="Proteomes" id="UP000265562">
    <property type="component" value="Chromosome"/>
</dbReference>
<reference evidence="1 2" key="1">
    <citation type="submission" date="2018-09" db="EMBL/GenBank/DDBJ databases">
        <title>Genome sequencing of Lachnoanaerobaculum umeaense DSM 23576.</title>
        <authorList>
            <person name="Kook J.-K."/>
            <person name="Park S.-N."/>
            <person name="Lim Y.K."/>
        </authorList>
    </citation>
    <scope>NUCLEOTIDE SEQUENCE [LARGE SCALE GENOMIC DNA]</scope>
    <source>
        <strain evidence="2">DSM 23576 \ CCUG 58757</strain>
    </source>
</reference>
<evidence type="ECO:0000313" key="2">
    <source>
        <dbReference type="Proteomes" id="UP000265562"/>
    </source>
</evidence>
<dbReference type="RefSeq" id="WP_111525207.1">
    <property type="nucleotide sequence ID" value="NZ_CP032364.1"/>
</dbReference>
<dbReference type="EMBL" id="CP032364">
    <property type="protein sequence ID" value="AYA98978.1"/>
    <property type="molecule type" value="Genomic_DNA"/>
</dbReference>
<keyword evidence="2" id="KW-1185">Reference proteome</keyword>
<evidence type="ECO:0000313" key="1">
    <source>
        <dbReference type="EMBL" id="AYA98978.1"/>
    </source>
</evidence>
<dbReference type="InterPro" id="IPR031837">
    <property type="entry name" value="DUF5071"/>
</dbReference>
<protein>
    <submittedName>
        <fullName evidence="1">DUF5071 domain-containing protein</fullName>
    </submittedName>
</protein>
<name>A0A385PXU5_9FIRM</name>
<accession>A0A385PXU5</accession>
<organism evidence="1 2">
    <name type="scientific">Lachnoanaerobaculum umeaense</name>
    <dbReference type="NCBI Taxonomy" id="617123"/>
    <lineage>
        <taxon>Bacteria</taxon>
        <taxon>Bacillati</taxon>
        <taxon>Bacillota</taxon>
        <taxon>Clostridia</taxon>
        <taxon>Lachnospirales</taxon>
        <taxon>Lachnospiraceae</taxon>
        <taxon>Lachnoanaerobaculum</taxon>
    </lineage>
</organism>
<gene>
    <name evidence="1" type="ORF">D4A81_02970</name>
</gene>
<dbReference type="KEGG" id="lua:D4A81_02970"/>
<dbReference type="AlphaFoldDB" id="A0A385PXU5"/>
<proteinExistence type="predicted"/>
<dbReference type="Pfam" id="PF16804">
    <property type="entry name" value="DUF5071"/>
    <property type="match status" value="1"/>
</dbReference>
<dbReference type="InterPro" id="IPR038692">
    <property type="entry name" value="Cthe_2751_sf"/>
</dbReference>